<evidence type="ECO:0000313" key="8">
    <source>
        <dbReference type="EMBL" id="ODM02976.1"/>
    </source>
</evidence>
<evidence type="ECO:0000256" key="4">
    <source>
        <dbReference type="ARBA" id="ARBA00022989"/>
    </source>
</evidence>
<keyword evidence="4 6" id="KW-1133">Transmembrane helix</keyword>
<keyword evidence="3 6" id="KW-0812">Transmembrane</keyword>
<feature type="transmembrane region" description="Helical" evidence="6">
    <location>
        <begin position="163"/>
        <end position="184"/>
    </location>
</feature>
<feature type="transmembrane region" description="Helical" evidence="6">
    <location>
        <begin position="97"/>
        <end position="117"/>
    </location>
</feature>
<dbReference type="EMBL" id="MCGH01000003">
    <property type="protein sequence ID" value="ODM02976.1"/>
    <property type="molecule type" value="Genomic_DNA"/>
</dbReference>
<dbReference type="InterPro" id="IPR003740">
    <property type="entry name" value="YitT"/>
</dbReference>
<name>A0A1E3A437_9FIRM</name>
<dbReference type="PANTHER" id="PTHR33545:SF5">
    <property type="entry name" value="UPF0750 MEMBRANE PROTEIN YITT"/>
    <property type="match status" value="1"/>
</dbReference>
<feature type="transmembrane region" description="Helical" evidence="6">
    <location>
        <begin position="64"/>
        <end position="85"/>
    </location>
</feature>
<protein>
    <recommendedName>
        <fullName evidence="7">DUF2179 domain-containing protein</fullName>
    </recommendedName>
</protein>
<comment type="caution">
    <text evidence="8">The sequence shown here is derived from an EMBL/GenBank/DDBJ whole genome shotgun (WGS) entry which is preliminary data.</text>
</comment>
<dbReference type="GO" id="GO:0005886">
    <property type="term" value="C:plasma membrane"/>
    <property type="evidence" value="ECO:0007669"/>
    <property type="project" value="UniProtKB-SubCell"/>
</dbReference>
<dbReference type="CDD" id="cd16380">
    <property type="entry name" value="YitT_C"/>
    <property type="match status" value="1"/>
</dbReference>
<feature type="domain" description="DUF2179" evidence="7">
    <location>
        <begin position="278"/>
        <end position="331"/>
    </location>
</feature>
<gene>
    <name evidence="8" type="ORF">BEI61_03770</name>
</gene>
<dbReference type="PANTHER" id="PTHR33545">
    <property type="entry name" value="UPF0750 MEMBRANE PROTEIN YITT-RELATED"/>
    <property type="match status" value="1"/>
</dbReference>
<dbReference type="PATRIC" id="fig|1432052.4.peg.4185"/>
<dbReference type="Proteomes" id="UP000094067">
    <property type="component" value="Unassembled WGS sequence"/>
</dbReference>
<dbReference type="Gene3D" id="3.30.70.120">
    <property type="match status" value="1"/>
</dbReference>
<feature type="transmembrane region" description="Helical" evidence="6">
    <location>
        <begin position="129"/>
        <end position="151"/>
    </location>
</feature>
<keyword evidence="5 6" id="KW-0472">Membrane</keyword>
<organism evidence="8 9">
    <name type="scientific">Eisenbergiella tayi</name>
    <dbReference type="NCBI Taxonomy" id="1432052"/>
    <lineage>
        <taxon>Bacteria</taxon>
        <taxon>Bacillati</taxon>
        <taxon>Bacillota</taxon>
        <taxon>Clostridia</taxon>
        <taxon>Lachnospirales</taxon>
        <taxon>Lachnospiraceae</taxon>
        <taxon>Eisenbergiella</taxon>
    </lineage>
</organism>
<evidence type="ECO:0000259" key="7">
    <source>
        <dbReference type="Pfam" id="PF10035"/>
    </source>
</evidence>
<evidence type="ECO:0000256" key="1">
    <source>
        <dbReference type="ARBA" id="ARBA00004651"/>
    </source>
</evidence>
<dbReference type="AlphaFoldDB" id="A0A1E3A437"/>
<feature type="transmembrane region" description="Helical" evidence="6">
    <location>
        <begin position="205"/>
        <end position="224"/>
    </location>
</feature>
<dbReference type="Pfam" id="PF02588">
    <property type="entry name" value="YitT_membrane"/>
    <property type="match status" value="1"/>
</dbReference>
<evidence type="ECO:0000256" key="2">
    <source>
        <dbReference type="ARBA" id="ARBA00022475"/>
    </source>
</evidence>
<keyword evidence="2" id="KW-1003">Cell membrane</keyword>
<evidence type="ECO:0000313" key="9">
    <source>
        <dbReference type="Proteomes" id="UP000094067"/>
    </source>
</evidence>
<dbReference type="InterPro" id="IPR019264">
    <property type="entry name" value="DUF2179"/>
</dbReference>
<proteinExistence type="predicted"/>
<comment type="subcellular location">
    <subcellularLocation>
        <location evidence="1">Cell membrane</location>
        <topology evidence="1">Multi-pass membrane protein</topology>
    </subcellularLocation>
</comment>
<accession>A0A1E3A437</accession>
<sequence>MQKMIRTVLFLRKLFVLIGKKCRMLHGLNRVRLLCGFFHFRPYLRRRYIVAEEFIEKKTVKRRIFDYLMITAAACIYGVSISLFLDPNNLAPGGVTGIAVIINRLTGLPTGTGMLLINIPILIAGLWKFGLRFIISTIYATFMCSVFTNYFTRFGALTSQPLLAALAGGILMAIGLGIVFKAGATTGGTDIIVKFLRLKYKHLKTGRLFFITDILIVSASLFVFGDFDTIMYAILAVVVCSIMFDAVLYGRDEAKLIYIISDCSEKITARLLEELDIGVTYLEGKGAYSNNPKQVIMCVMRNTMAPKAEEIVKEEDPLAFMIVSSATEIYGEGYKNIFSEKL</sequence>
<evidence type="ECO:0000256" key="5">
    <source>
        <dbReference type="ARBA" id="ARBA00023136"/>
    </source>
</evidence>
<feature type="transmembrane region" description="Helical" evidence="6">
    <location>
        <begin position="230"/>
        <end position="249"/>
    </location>
</feature>
<dbReference type="InterPro" id="IPR015867">
    <property type="entry name" value="N-reg_PII/ATP_PRibTrfase_C"/>
</dbReference>
<reference evidence="8 9" key="1">
    <citation type="submission" date="2016-07" db="EMBL/GenBank/DDBJ databases">
        <title>Characterization of isolates of Eisenbergiella tayi derived from blood cultures, using whole genome sequencing.</title>
        <authorList>
            <person name="Burdz T."/>
            <person name="Wiebe D."/>
            <person name="Huynh C."/>
            <person name="Bernard K."/>
        </authorList>
    </citation>
    <scope>NUCLEOTIDE SEQUENCE [LARGE SCALE GENOMIC DNA]</scope>
    <source>
        <strain evidence="8 9">NML 110608</strain>
    </source>
</reference>
<dbReference type="InterPro" id="IPR051461">
    <property type="entry name" value="UPF0750_membrane"/>
</dbReference>
<evidence type="ECO:0000256" key="6">
    <source>
        <dbReference type="SAM" id="Phobius"/>
    </source>
</evidence>
<dbReference type="Pfam" id="PF10035">
    <property type="entry name" value="DUF2179"/>
    <property type="match status" value="1"/>
</dbReference>
<evidence type="ECO:0000256" key="3">
    <source>
        <dbReference type="ARBA" id="ARBA00022692"/>
    </source>
</evidence>